<comment type="caution">
    <text evidence="2">The sequence shown here is derived from an EMBL/GenBank/DDBJ whole genome shotgun (WGS) entry which is preliminary data.</text>
</comment>
<dbReference type="EMBL" id="JBBAYM010000634">
    <property type="protein sequence ID" value="MEI5617445.1"/>
    <property type="molecule type" value="Genomic_DNA"/>
</dbReference>
<proteinExistence type="predicted"/>
<evidence type="ECO:0000313" key="3">
    <source>
        <dbReference type="Proteomes" id="UP001365781"/>
    </source>
</evidence>
<organism evidence="2 3">
    <name type="scientific">Streptomyces brasiliscabiei</name>
    <dbReference type="NCBI Taxonomy" id="2736302"/>
    <lineage>
        <taxon>Bacteria</taxon>
        <taxon>Bacillati</taxon>
        <taxon>Actinomycetota</taxon>
        <taxon>Actinomycetes</taxon>
        <taxon>Kitasatosporales</taxon>
        <taxon>Streptomycetaceae</taxon>
        <taxon>Streptomyces</taxon>
    </lineage>
</organism>
<name>A0ABU8GW84_9ACTN</name>
<evidence type="ECO:0000313" key="2">
    <source>
        <dbReference type="EMBL" id="MEI5617445.1"/>
    </source>
</evidence>
<keyword evidence="3" id="KW-1185">Reference proteome</keyword>
<feature type="non-terminal residue" evidence="2">
    <location>
        <position position="79"/>
    </location>
</feature>
<accession>A0ABU8GW84</accession>
<protein>
    <submittedName>
        <fullName evidence="2">Type-F conjugative transfer system secretin TraK</fullName>
    </submittedName>
</protein>
<feature type="domain" description="TraK C-terminal" evidence="1">
    <location>
        <begin position="2"/>
        <end position="70"/>
    </location>
</feature>
<gene>
    <name evidence="2" type="ORF">WB403_51020</name>
</gene>
<reference evidence="2 3" key="1">
    <citation type="submission" date="2024-03" db="EMBL/GenBank/DDBJ databases">
        <title>First Report of Pectobacterium brasiliscabiei causing potato scab in china.</title>
        <authorList>
            <person name="Handique U."/>
        </authorList>
    </citation>
    <scope>NUCLEOTIDE SEQUENCE [LARGE SCALE GENOMIC DNA]</scope>
    <source>
        <strain evidence="2 3">ZRIMU1503</strain>
    </source>
</reference>
<dbReference type="Proteomes" id="UP001365781">
    <property type="component" value="Unassembled WGS sequence"/>
</dbReference>
<dbReference type="InterPro" id="IPR055397">
    <property type="entry name" value="TraK_C"/>
</dbReference>
<sequence length="79" mass="8334">MPVTAGTLRVQVLGEYRGVTLVGKIVRLENRGSRPVTLREDAVAPADAIAVSIAHAELAPGQVTTAYIVEAWPSPGGRR</sequence>
<dbReference type="Pfam" id="PF23536">
    <property type="entry name" value="TraK_C"/>
    <property type="match status" value="1"/>
</dbReference>
<evidence type="ECO:0000259" key="1">
    <source>
        <dbReference type="Pfam" id="PF23536"/>
    </source>
</evidence>